<evidence type="ECO:0008006" key="6">
    <source>
        <dbReference type="Google" id="ProtNLM"/>
    </source>
</evidence>
<evidence type="ECO:0000259" key="2">
    <source>
        <dbReference type="Pfam" id="PF14727"/>
    </source>
</evidence>
<dbReference type="EMBL" id="FZQP02006443">
    <property type="protein sequence ID" value="VVD02926.1"/>
    <property type="molecule type" value="Genomic_DNA"/>
</dbReference>
<feature type="chain" id="PRO_5023144402" description="PTHB1 N-terminal domain-containing protein" evidence="1">
    <location>
        <begin position="24"/>
        <end position="768"/>
    </location>
</feature>
<dbReference type="PANTHER" id="PTHR20991">
    <property type="entry name" value="PARATHYROID HORMONE-RESPONSIVE B1 GENE"/>
    <property type="match status" value="1"/>
</dbReference>
<proteinExistence type="predicted"/>
<reference evidence="4 5" key="1">
    <citation type="submission" date="2017-07" db="EMBL/GenBank/DDBJ databases">
        <authorList>
            <person name="Talla V."/>
            <person name="Backstrom N."/>
        </authorList>
    </citation>
    <scope>NUCLEOTIDE SEQUENCE [LARGE SCALE GENOMIC DNA]</scope>
</reference>
<evidence type="ECO:0000259" key="3">
    <source>
        <dbReference type="Pfam" id="PF23338"/>
    </source>
</evidence>
<feature type="domain" description="PTHB1 N-terminal" evidence="2">
    <location>
        <begin position="146"/>
        <end position="346"/>
    </location>
</feature>
<evidence type="ECO:0000313" key="5">
    <source>
        <dbReference type="Proteomes" id="UP000324832"/>
    </source>
</evidence>
<dbReference type="PANTHER" id="PTHR20991:SF0">
    <property type="entry name" value="PROTEIN PTHB1"/>
    <property type="match status" value="1"/>
</dbReference>
<dbReference type="GO" id="GO:0016020">
    <property type="term" value="C:membrane"/>
    <property type="evidence" value="ECO:0007669"/>
    <property type="project" value="TreeGrafter"/>
</dbReference>
<dbReference type="AlphaFoldDB" id="A0A5E4QY23"/>
<dbReference type="Pfam" id="PF23338">
    <property type="entry name" value="PTHB1_hp"/>
    <property type="match status" value="1"/>
</dbReference>
<name>A0A5E4QY23_9NEOP</name>
<feature type="domain" description="PTHB1 hairpin" evidence="3">
    <location>
        <begin position="586"/>
        <end position="663"/>
    </location>
</feature>
<dbReference type="InterPro" id="IPR026511">
    <property type="entry name" value="PTHB1"/>
</dbReference>
<keyword evidence="1" id="KW-0732">Signal</keyword>
<feature type="domain" description="PTHB1 N-terminal" evidence="2">
    <location>
        <begin position="31"/>
        <end position="144"/>
    </location>
</feature>
<dbReference type="GO" id="GO:0060271">
    <property type="term" value="P:cilium assembly"/>
    <property type="evidence" value="ECO:0007669"/>
    <property type="project" value="TreeGrafter"/>
</dbReference>
<dbReference type="Proteomes" id="UP000324832">
    <property type="component" value="Unassembled WGS sequence"/>
</dbReference>
<evidence type="ECO:0000313" key="4">
    <source>
        <dbReference type="EMBL" id="VVD02926.1"/>
    </source>
</evidence>
<gene>
    <name evidence="4" type="ORF">LSINAPIS_LOCUS13026</name>
</gene>
<sequence>MYRSMVAMALGLSIVTKLLWTAGDQVTQNTMSIFKVKHLWSNEKLQSEEYSEGIQSSCCIKVDKFSSHNTSDCIVVGEGQQLKIYKPNVFDSETDVILESQLDDIILQIETGKFITDSGERQILVLHPQSYAVYTLERRDGHVDEDGSLSFFDQDTFLFLCVFHDVIIPGPVCYIASSDLFVICKSTWILEIYSYQQLREFEEISIRTNKKCIPQWTYNPGEEILSVQVIRTSNNFSNIITLGERYLYCFQDNGLMKHMIRFDFVPVCFHAYLIGWYYEPNTRLLIMVASEDSKLYVYEETTLLWSCDLLLKTIALSRCFLKNISGGLVTLSTRGIVHVSCLGTKPDLNSNIVSMNNDAEPLNMEDLKYAEDKLRRVMGDEDEIDDQSIKENFSISVEIGKPFEKVNYGITEVDDDQSLFQCPVITVLNFEDPKQWQNLQITYTCSYPFKISDSTIFLENINGTEIIETYVFVSNNFDVSNTAVTVMCTITDCVGKMYVFDRIMFLPLILYAYPVEASINNACKVEFSSERKFNPETISTNKTVTLKTTQETYVVEASDFTEIGPLLDYILHKIQKNNNDIEDFSSDELDVLQSQFMAIQKELLVQYGSLPPGDCDPLEFLMRDTYRMIVSTSQTIINTRESVQRATCELSSIGNLIQLILKYTNKNDFRLKILEETLSFDTFQNDIQEWEESVTQAFKYMINNVLKKSEKDKEKLSLLSDQDILSQTNIKKFIRQIRLILESIFTTLSDEVEDEKKITRIEEFVELI</sequence>
<dbReference type="InterPro" id="IPR055363">
    <property type="entry name" value="PTHB1_hp_dom"/>
</dbReference>
<evidence type="ECO:0000256" key="1">
    <source>
        <dbReference type="SAM" id="SignalP"/>
    </source>
</evidence>
<keyword evidence="5" id="KW-1185">Reference proteome</keyword>
<dbReference type="InterPro" id="IPR028073">
    <property type="entry name" value="PHTB1_N_dom"/>
</dbReference>
<organism evidence="4 5">
    <name type="scientific">Leptidea sinapis</name>
    <dbReference type="NCBI Taxonomy" id="189913"/>
    <lineage>
        <taxon>Eukaryota</taxon>
        <taxon>Metazoa</taxon>
        <taxon>Ecdysozoa</taxon>
        <taxon>Arthropoda</taxon>
        <taxon>Hexapoda</taxon>
        <taxon>Insecta</taxon>
        <taxon>Pterygota</taxon>
        <taxon>Neoptera</taxon>
        <taxon>Endopterygota</taxon>
        <taxon>Lepidoptera</taxon>
        <taxon>Glossata</taxon>
        <taxon>Ditrysia</taxon>
        <taxon>Papilionoidea</taxon>
        <taxon>Pieridae</taxon>
        <taxon>Dismorphiinae</taxon>
        <taxon>Leptidea</taxon>
    </lineage>
</organism>
<accession>A0A5E4QY23</accession>
<protein>
    <recommendedName>
        <fullName evidence="6">PTHB1 N-terminal domain-containing protein</fullName>
    </recommendedName>
</protein>
<dbReference type="GO" id="GO:0034464">
    <property type="term" value="C:BBSome"/>
    <property type="evidence" value="ECO:0007669"/>
    <property type="project" value="InterPro"/>
</dbReference>
<feature type="signal peptide" evidence="1">
    <location>
        <begin position="1"/>
        <end position="23"/>
    </location>
</feature>
<dbReference type="Pfam" id="PF14727">
    <property type="entry name" value="PHTB1_N"/>
    <property type="match status" value="2"/>
</dbReference>